<dbReference type="Gene3D" id="3.40.50.150">
    <property type="entry name" value="Vaccinia Virus protein VP39"/>
    <property type="match status" value="1"/>
</dbReference>
<dbReference type="InterPro" id="IPR050362">
    <property type="entry name" value="Cation-dep_OMT"/>
</dbReference>
<dbReference type="GO" id="GO:0032259">
    <property type="term" value="P:methylation"/>
    <property type="evidence" value="ECO:0007669"/>
    <property type="project" value="UniProtKB-KW"/>
</dbReference>
<proteinExistence type="predicted"/>
<dbReference type="PANTHER" id="PTHR10509">
    <property type="entry name" value="O-METHYLTRANSFERASE-RELATED"/>
    <property type="match status" value="1"/>
</dbReference>
<reference evidence="5" key="1">
    <citation type="submission" date="2015-08" db="EMBL/GenBank/DDBJ databases">
        <authorList>
            <person name="Varghese N."/>
        </authorList>
    </citation>
    <scope>NUCLEOTIDE SEQUENCE [LARGE SCALE GENOMIC DNA]</scope>
    <source>
        <strain evidence="5">DSM 17901</strain>
    </source>
</reference>
<keyword evidence="1 4" id="KW-0489">Methyltransferase</keyword>
<dbReference type="GO" id="GO:0008171">
    <property type="term" value="F:O-methyltransferase activity"/>
    <property type="evidence" value="ECO:0007669"/>
    <property type="project" value="InterPro"/>
</dbReference>
<dbReference type="RefSeq" id="WP_055433963.1">
    <property type="nucleotide sequence ID" value="NZ_CYHA01000003.1"/>
</dbReference>
<keyword evidence="3" id="KW-0949">S-adenosyl-L-methionine</keyword>
<dbReference type="EMBL" id="CYHA01000003">
    <property type="protein sequence ID" value="CUA83633.1"/>
    <property type="molecule type" value="Genomic_DNA"/>
</dbReference>
<dbReference type="InterPro" id="IPR029063">
    <property type="entry name" value="SAM-dependent_MTases_sf"/>
</dbReference>
<accession>A0A0K6GYQ7</accession>
<evidence type="ECO:0000256" key="1">
    <source>
        <dbReference type="ARBA" id="ARBA00022603"/>
    </source>
</evidence>
<gene>
    <name evidence="4" type="ORF">Ga0061063_1841</name>
</gene>
<name>A0A0K6GYQ7_9NEIS</name>
<dbReference type="Proteomes" id="UP000243535">
    <property type="component" value="Unassembled WGS sequence"/>
</dbReference>
<dbReference type="CDD" id="cd02440">
    <property type="entry name" value="AdoMet_MTases"/>
    <property type="match status" value="1"/>
</dbReference>
<dbReference type="InterPro" id="IPR002935">
    <property type="entry name" value="SAM_O-MeTrfase"/>
</dbReference>
<evidence type="ECO:0000256" key="3">
    <source>
        <dbReference type="ARBA" id="ARBA00022691"/>
    </source>
</evidence>
<dbReference type="OrthoDB" id="9799672at2"/>
<dbReference type="SUPFAM" id="SSF53335">
    <property type="entry name" value="S-adenosyl-L-methionine-dependent methyltransferases"/>
    <property type="match status" value="1"/>
</dbReference>
<keyword evidence="2 4" id="KW-0808">Transferase</keyword>
<sequence length="221" mass="24249">MTHRSLPLDAALHDYLLAIGLTEPPVMARLRSHTAGHRLAKMQIAPEQGQFMGWLARLTGVRRYLEIGVFTGYSTLAVALAMPPEGEVVACDVSEAFTDIARQYWQEAGVADRISLHLQPAKLTLETLLAEGQAGSFDLAFIDADKPGYPDYYEACLQLVRPGGVIAIDNIFLSGRVMQPQADDPPGVHLIHAFNARLREDNRIHLCVLPVGDGLTLAIRR</sequence>
<dbReference type="STRING" id="375574.GCA_001418035_01633"/>
<evidence type="ECO:0000313" key="4">
    <source>
        <dbReference type="EMBL" id="CUA83633.1"/>
    </source>
</evidence>
<dbReference type="Pfam" id="PF01596">
    <property type="entry name" value="Methyltransf_3"/>
    <property type="match status" value="1"/>
</dbReference>
<evidence type="ECO:0000313" key="5">
    <source>
        <dbReference type="Proteomes" id="UP000243535"/>
    </source>
</evidence>
<dbReference type="GO" id="GO:0008757">
    <property type="term" value="F:S-adenosylmethionine-dependent methyltransferase activity"/>
    <property type="evidence" value="ECO:0007669"/>
    <property type="project" value="TreeGrafter"/>
</dbReference>
<dbReference type="AlphaFoldDB" id="A0A0K6GYQ7"/>
<protein>
    <submittedName>
        <fullName evidence="4">Predicted O-methyltransferase YrrM</fullName>
    </submittedName>
</protein>
<keyword evidence="5" id="KW-1185">Reference proteome</keyword>
<dbReference type="PANTHER" id="PTHR10509:SF14">
    <property type="entry name" value="CAFFEOYL-COA O-METHYLTRANSFERASE 3-RELATED"/>
    <property type="match status" value="1"/>
</dbReference>
<evidence type="ECO:0000256" key="2">
    <source>
        <dbReference type="ARBA" id="ARBA00022679"/>
    </source>
</evidence>
<dbReference type="PROSITE" id="PS51682">
    <property type="entry name" value="SAM_OMT_I"/>
    <property type="match status" value="1"/>
</dbReference>
<organism evidence="4 5">
    <name type="scientific">Gulbenkiania indica</name>
    <dbReference type="NCBI Taxonomy" id="375574"/>
    <lineage>
        <taxon>Bacteria</taxon>
        <taxon>Pseudomonadati</taxon>
        <taxon>Pseudomonadota</taxon>
        <taxon>Betaproteobacteria</taxon>
        <taxon>Neisseriales</taxon>
        <taxon>Chromobacteriaceae</taxon>
        <taxon>Gulbenkiania</taxon>
    </lineage>
</organism>